<reference evidence="1 2" key="1">
    <citation type="journal article" date="2014" name="Genome Biol. Evol.">
        <title>The secreted proteins of Achlya hypogyna and Thraustotheca clavata identify the ancestral oomycete secretome and reveal gene acquisitions by horizontal gene transfer.</title>
        <authorList>
            <person name="Misner I."/>
            <person name="Blouin N."/>
            <person name="Leonard G."/>
            <person name="Richards T.A."/>
            <person name="Lane C.E."/>
        </authorList>
    </citation>
    <scope>NUCLEOTIDE SEQUENCE [LARGE SCALE GENOMIC DNA]</scope>
    <source>
        <strain evidence="1 2">ATCC 48635</strain>
    </source>
</reference>
<protein>
    <submittedName>
        <fullName evidence="1">Uncharacterized protein</fullName>
    </submittedName>
</protein>
<dbReference type="AlphaFoldDB" id="A0A1V9YBT8"/>
<accession>A0A1V9YBT8</accession>
<organism evidence="1 2">
    <name type="scientific">Achlya hypogyna</name>
    <name type="common">Oomycete</name>
    <name type="synonym">Protoachlya hypogyna</name>
    <dbReference type="NCBI Taxonomy" id="1202772"/>
    <lineage>
        <taxon>Eukaryota</taxon>
        <taxon>Sar</taxon>
        <taxon>Stramenopiles</taxon>
        <taxon>Oomycota</taxon>
        <taxon>Saprolegniomycetes</taxon>
        <taxon>Saprolegniales</taxon>
        <taxon>Achlyaceae</taxon>
        <taxon>Achlya</taxon>
    </lineage>
</organism>
<dbReference type="OrthoDB" id="58760at2759"/>
<dbReference type="PANTHER" id="PTHR37066:SF1">
    <property type="entry name" value="LNS2_PITP DOMAIN-CONTAINING PROTEIN"/>
    <property type="match status" value="1"/>
</dbReference>
<dbReference type="EMBL" id="JNBR01002254">
    <property type="protein sequence ID" value="OQR83213.1"/>
    <property type="molecule type" value="Genomic_DNA"/>
</dbReference>
<proteinExistence type="predicted"/>
<keyword evidence="2" id="KW-1185">Reference proteome</keyword>
<comment type="caution">
    <text evidence="1">The sequence shown here is derived from an EMBL/GenBank/DDBJ whole genome shotgun (WGS) entry which is preliminary data.</text>
</comment>
<gene>
    <name evidence="1" type="ORF">ACHHYP_14952</name>
</gene>
<dbReference type="PANTHER" id="PTHR37066">
    <property type="entry name" value="HELICASE-ASSOCIATED"/>
    <property type="match status" value="1"/>
</dbReference>
<sequence>MQGRRWRFLSPAMEAAAAPLALLPHTLSLSVGLFPRRLLAVHLFHGLYGHAAISPDFVVPDEWGYGLAGMRLGADAQELRLVRRLPMEVGTVVALDDAGFVWDVAARGAWPDIVCLLTSCRTLFPNARLVDGGGATAKRLPLGGLLTALETHREFASPAQRALLATLGVDVESRWTIKYSALRAYFALHCHVIVPLAFVVPANDERWPPQTWHLPLGFIVHWLRQIGPEITENRRADLDALDFCWFLYEWEYSFDVAAEAFGLHKVVPESFVVPRTYNWPFTVHGLAFGQLAKQRAALFARLEVRYAATLARLRGEANPQKAYAAAFTVDAVFDSFRDYTERHKSAQIPFLYGADEDTSAMPLGFFMDYCRRRFVHLDQTLQARLVDLWSGGSLMTTPRLPTTSAVV</sequence>
<name>A0A1V9YBT8_ACHHY</name>
<dbReference type="Proteomes" id="UP000243579">
    <property type="component" value="Unassembled WGS sequence"/>
</dbReference>
<evidence type="ECO:0000313" key="1">
    <source>
        <dbReference type="EMBL" id="OQR83213.1"/>
    </source>
</evidence>
<evidence type="ECO:0000313" key="2">
    <source>
        <dbReference type="Proteomes" id="UP000243579"/>
    </source>
</evidence>